<sequence length="94" mass="11183">DHVEPIISETFWGGIRLEDRIFLVWMGRDLNASRQGYSDWSYGKVLDEERFSQKHREPVYQRDDSCVHTAKETVTWFLVHACYFIDPPPFSPYL</sequence>
<reference evidence="1" key="1">
    <citation type="journal article" date="2021" name="Nat. Commun.">
        <title>Genetic determinants of endophytism in the Arabidopsis root mycobiome.</title>
        <authorList>
            <person name="Mesny F."/>
            <person name="Miyauchi S."/>
            <person name="Thiergart T."/>
            <person name="Pickel B."/>
            <person name="Atanasova L."/>
            <person name="Karlsson M."/>
            <person name="Huettel B."/>
            <person name="Barry K.W."/>
            <person name="Haridas S."/>
            <person name="Chen C."/>
            <person name="Bauer D."/>
            <person name="Andreopoulos W."/>
            <person name="Pangilinan J."/>
            <person name="LaButti K."/>
            <person name="Riley R."/>
            <person name="Lipzen A."/>
            <person name="Clum A."/>
            <person name="Drula E."/>
            <person name="Henrissat B."/>
            <person name="Kohler A."/>
            <person name="Grigoriev I.V."/>
            <person name="Martin F.M."/>
            <person name="Hacquard S."/>
        </authorList>
    </citation>
    <scope>NUCLEOTIDE SEQUENCE</scope>
    <source>
        <strain evidence="1">FSSC 5 MPI-SDFR-AT-0091</strain>
    </source>
</reference>
<dbReference type="OrthoDB" id="4737581at2759"/>
<feature type="non-terminal residue" evidence="1">
    <location>
        <position position="1"/>
    </location>
</feature>
<evidence type="ECO:0000313" key="1">
    <source>
        <dbReference type="EMBL" id="KAH7248267.1"/>
    </source>
</evidence>
<proteinExistence type="predicted"/>
<keyword evidence="2" id="KW-1185">Reference proteome</keyword>
<protein>
    <submittedName>
        <fullName evidence="1">Uncharacterized protein</fullName>
    </submittedName>
</protein>
<name>A0A9P9H0J4_FUSSL</name>
<dbReference type="AlphaFoldDB" id="A0A9P9H0J4"/>
<dbReference type="Proteomes" id="UP000736672">
    <property type="component" value="Unassembled WGS sequence"/>
</dbReference>
<comment type="caution">
    <text evidence="1">The sequence shown here is derived from an EMBL/GenBank/DDBJ whole genome shotgun (WGS) entry which is preliminary data.</text>
</comment>
<feature type="non-terminal residue" evidence="1">
    <location>
        <position position="94"/>
    </location>
</feature>
<dbReference type="EMBL" id="JAGTJS010000014">
    <property type="protein sequence ID" value="KAH7248267.1"/>
    <property type="molecule type" value="Genomic_DNA"/>
</dbReference>
<gene>
    <name evidence="1" type="ORF">B0J15DRAFT_375832</name>
</gene>
<accession>A0A9P9H0J4</accession>
<evidence type="ECO:0000313" key="2">
    <source>
        <dbReference type="Proteomes" id="UP000736672"/>
    </source>
</evidence>
<organism evidence="1 2">
    <name type="scientific">Fusarium solani</name>
    <name type="common">Filamentous fungus</name>
    <dbReference type="NCBI Taxonomy" id="169388"/>
    <lineage>
        <taxon>Eukaryota</taxon>
        <taxon>Fungi</taxon>
        <taxon>Dikarya</taxon>
        <taxon>Ascomycota</taxon>
        <taxon>Pezizomycotina</taxon>
        <taxon>Sordariomycetes</taxon>
        <taxon>Hypocreomycetidae</taxon>
        <taxon>Hypocreales</taxon>
        <taxon>Nectriaceae</taxon>
        <taxon>Fusarium</taxon>
        <taxon>Fusarium solani species complex</taxon>
    </lineage>
</organism>